<feature type="region of interest" description="Disordered" evidence="1">
    <location>
        <begin position="1"/>
        <end position="22"/>
    </location>
</feature>
<proteinExistence type="predicted"/>
<dbReference type="EMBL" id="BQKI01000022">
    <property type="protein sequence ID" value="GJN12268.1"/>
    <property type="molecule type" value="Genomic_DNA"/>
</dbReference>
<dbReference type="InterPro" id="IPR055302">
    <property type="entry name" value="F-box_dom-containing"/>
</dbReference>
<dbReference type="EMBL" id="BQKI01000022">
    <property type="protein sequence ID" value="GJN12238.1"/>
    <property type="molecule type" value="Genomic_DNA"/>
</dbReference>
<dbReference type="Gene3D" id="3.80.10.10">
    <property type="entry name" value="Ribonuclease Inhibitor"/>
    <property type="match status" value="1"/>
</dbReference>
<evidence type="ECO:0000313" key="4">
    <source>
        <dbReference type="EMBL" id="GJN12268.1"/>
    </source>
</evidence>
<dbReference type="PANTHER" id="PTHR32141:SF168">
    <property type="entry name" value="OS12G0595200 PROTEIN"/>
    <property type="match status" value="1"/>
</dbReference>
<keyword evidence="5" id="KW-1185">Reference proteome</keyword>
<accession>A0AAV5DMT1</accession>
<evidence type="ECO:0000256" key="1">
    <source>
        <dbReference type="SAM" id="MobiDB-lite"/>
    </source>
</evidence>
<name>A0AAV5DMT1_ELECO</name>
<reference evidence="4" key="1">
    <citation type="journal article" date="2018" name="DNA Res.">
        <title>Multiple hybrid de novo genome assembly of finger millet, an orphan allotetraploid crop.</title>
        <authorList>
            <person name="Hatakeyama M."/>
            <person name="Aluri S."/>
            <person name="Balachadran M.T."/>
            <person name="Sivarajan S.R."/>
            <person name="Patrignani A."/>
            <person name="Gruter S."/>
            <person name="Poveda L."/>
            <person name="Shimizu-Inatsugi R."/>
            <person name="Baeten J."/>
            <person name="Francoijs K.J."/>
            <person name="Nataraja K.N."/>
            <person name="Reddy Y.A.N."/>
            <person name="Phadnis S."/>
            <person name="Ravikumar R.L."/>
            <person name="Schlapbach R."/>
            <person name="Sreeman S.M."/>
            <person name="Shimizu K.K."/>
        </authorList>
    </citation>
    <scope>NUCLEOTIDE SEQUENCE</scope>
</reference>
<dbReference type="CDD" id="cd22160">
    <property type="entry name" value="F-box_AtFBL13-like"/>
    <property type="match status" value="1"/>
</dbReference>
<gene>
    <name evidence="4" type="primary">ga30532</name>
    <name evidence="3" type="synonym">ga30498</name>
    <name evidence="3" type="ORF">PR202_ga30498</name>
    <name evidence="4" type="ORF">PR202_ga30532</name>
</gene>
<sequence length="339" mass="37406">MDAVTRSQPKQRRSHESDSHRVAESHDLISLLPDAILGGIISLLPTKEGARTQILSSRWRPLWCSAPSTSTRAAQNISDAVISRIVSVHQGPARCFKVSRPIPCFATLDGWLRSPALNELQEIDVSYTVSTESLAQRMPRSTLRFAATLRAAKFSWCHIPYSATSQVQYLNLQHLTLHKVRVAEDSLHAMIAGCPALKGLILMFCSGFRGLQICSPGLECVAISFHIPELGRSVASAETVLQELIVESAPCLERMLHNGHFLESMRIYIISAPRLKMLGRVTSQVSRLEHGATGFQSMKFDVEPDNAGNKEWIGNQLRQLLPENRASAGASIDFTSLEV</sequence>
<dbReference type="PANTHER" id="PTHR32141">
    <property type="match status" value="1"/>
</dbReference>
<dbReference type="InterPro" id="IPR036047">
    <property type="entry name" value="F-box-like_dom_sf"/>
</dbReference>
<dbReference type="InterPro" id="IPR032675">
    <property type="entry name" value="LRR_dom_sf"/>
</dbReference>
<dbReference type="InterPro" id="IPR053781">
    <property type="entry name" value="F-box_AtFBL13-like"/>
</dbReference>
<evidence type="ECO:0000313" key="3">
    <source>
        <dbReference type="EMBL" id="GJN12238.1"/>
    </source>
</evidence>
<dbReference type="SUPFAM" id="SSF52047">
    <property type="entry name" value="RNI-like"/>
    <property type="match status" value="1"/>
</dbReference>
<organism evidence="4 5">
    <name type="scientific">Eleusine coracana subsp. coracana</name>
    <dbReference type="NCBI Taxonomy" id="191504"/>
    <lineage>
        <taxon>Eukaryota</taxon>
        <taxon>Viridiplantae</taxon>
        <taxon>Streptophyta</taxon>
        <taxon>Embryophyta</taxon>
        <taxon>Tracheophyta</taxon>
        <taxon>Spermatophyta</taxon>
        <taxon>Magnoliopsida</taxon>
        <taxon>Liliopsida</taxon>
        <taxon>Poales</taxon>
        <taxon>Poaceae</taxon>
        <taxon>PACMAD clade</taxon>
        <taxon>Chloridoideae</taxon>
        <taxon>Cynodonteae</taxon>
        <taxon>Eleusininae</taxon>
        <taxon>Eleusine</taxon>
    </lineage>
</organism>
<dbReference type="Pfam" id="PF24758">
    <property type="entry name" value="LRR_At5g56370"/>
    <property type="match status" value="1"/>
</dbReference>
<evidence type="ECO:0000313" key="5">
    <source>
        <dbReference type="Proteomes" id="UP001054889"/>
    </source>
</evidence>
<dbReference type="AlphaFoldDB" id="A0AAV5DMT1"/>
<evidence type="ECO:0000259" key="2">
    <source>
        <dbReference type="Pfam" id="PF24758"/>
    </source>
</evidence>
<comment type="caution">
    <text evidence="4">The sequence shown here is derived from an EMBL/GenBank/DDBJ whole genome shotgun (WGS) entry which is preliminary data.</text>
</comment>
<reference evidence="4" key="2">
    <citation type="submission" date="2021-12" db="EMBL/GenBank/DDBJ databases">
        <title>Resequencing data analysis of finger millet.</title>
        <authorList>
            <person name="Hatakeyama M."/>
            <person name="Aluri S."/>
            <person name="Balachadran M.T."/>
            <person name="Sivarajan S.R."/>
            <person name="Poveda L."/>
            <person name="Shimizu-Inatsugi R."/>
            <person name="Schlapbach R."/>
            <person name="Sreeman S.M."/>
            <person name="Shimizu K.K."/>
        </authorList>
    </citation>
    <scope>NUCLEOTIDE SEQUENCE</scope>
</reference>
<dbReference type="Proteomes" id="UP001054889">
    <property type="component" value="Unassembled WGS sequence"/>
</dbReference>
<feature type="domain" description="F-box/LRR-repeat protein 15/At3g58940/PEG3-like LRR" evidence="2">
    <location>
        <begin position="108"/>
        <end position="299"/>
    </location>
</feature>
<dbReference type="SUPFAM" id="SSF81383">
    <property type="entry name" value="F-box domain"/>
    <property type="match status" value="1"/>
</dbReference>
<dbReference type="InterPro" id="IPR055411">
    <property type="entry name" value="LRR_FXL15/At3g58940/PEG3-like"/>
</dbReference>
<protein>
    <recommendedName>
        <fullName evidence="2">F-box/LRR-repeat protein 15/At3g58940/PEG3-like LRR domain-containing protein</fullName>
    </recommendedName>
</protein>